<evidence type="ECO:0000256" key="3">
    <source>
        <dbReference type="ARBA" id="ARBA00022777"/>
    </source>
</evidence>
<evidence type="ECO:0000256" key="2">
    <source>
        <dbReference type="ARBA" id="ARBA00022741"/>
    </source>
</evidence>
<dbReference type="RefSeq" id="WP_096038876.1">
    <property type="nucleotide sequence ID" value="NZ_BJXY01000034.1"/>
</dbReference>
<dbReference type="CDD" id="cd14014">
    <property type="entry name" value="STKc_PknB_like"/>
    <property type="match status" value="1"/>
</dbReference>
<keyword evidence="2 5" id="KW-0547">Nucleotide-binding</keyword>
<dbReference type="PANTHER" id="PTHR43289">
    <property type="entry name" value="MITOGEN-ACTIVATED PROTEIN KINASE KINASE KINASE 20-RELATED"/>
    <property type="match status" value="1"/>
</dbReference>
<dbReference type="PROSITE" id="PS00107">
    <property type="entry name" value="PROTEIN_KINASE_ATP"/>
    <property type="match status" value="1"/>
</dbReference>
<keyword evidence="8" id="KW-1185">Reference proteome</keyword>
<dbReference type="GO" id="GO:0004674">
    <property type="term" value="F:protein serine/threonine kinase activity"/>
    <property type="evidence" value="ECO:0007669"/>
    <property type="project" value="TreeGrafter"/>
</dbReference>
<evidence type="ECO:0000313" key="7">
    <source>
        <dbReference type="EMBL" id="GLQ02653.1"/>
    </source>
</evidence>
<evidence type="ECO:0000256" key="1">
    <source>
        <dbReference type="ARBA" id="ARBA00022679"/>
    </source>
</evidence>
<dbReference type="PANTHER" id="PTHR43289:SF6">
    <property type="entry name" value="SERINE_THREONINE-PROTEIN KINASE NEKL-3"/>
    <property type="match status" value="1"/>
</dbReference>
<evidence type="ECO:0000259" key="6">
    <source>
        <dbReference type="PROSITE" id="PS50011"/>
    </source>
</evidence>
<organism evidence="7 8">
    <name type="scientific">Pseudoalteromonas tetraodonis GFC</name>
    <dbReference type="NCBI Taxonomy" id="1315271"/>
    <lineage>
        <taxon>Bacteria</taxon>
        <taxon>Pseudomonadati</taxon>
        <taxon>Pseudomonadota</taxon>
        <taxon>Gammaproteobacteria</taxon>
        <taxon>Alteromonadales</taxon>
        <taxon>Pseudoalteromonadaceae</taxon>
        <taxon>Pseudoalteromonas</taxon>
    </lineage>
</organism>
<keyword evidence="4 5" id="KW-0067">ATP-binding</keyword>
<evidence type="ECO:0000313" key="8">
    <source>
        <dbReference type="Proteomes" id="UP001161408"/>
    </source>
</evidence>
<dbReference type="InterPro" id="IPR017441">
    <property type="entry name" value="Protein_kinase_ATP_BS"/>
</dbReference>
<dbReference type="Proteomes" id="UP001161408">
    <property type="component" value="Unassembled WGS sequence"/>
</dbReference>
<feature type="domain" description="Protein kinase" evidence="6">
    <location>
        <begin position="895"/>
        <end position="1182"/>
    </location>
</feature>
<gene>
    <name evidence="7" type="ORF">GCM10007914_15340</name>
</gene>
<accession>A0AA37S248</accession>
<dbReference type="EMBL" id="BSNE01000011">
    <property type="protein sequence ID" value="GLQ02653.1"/>
    <property type="molecule type" value="Genomic_DNA"/>
</dbReference>
<protein>
    <recommendedName>
        <fullName evidence="6">Protein kinase domain-containing protein</fullName>
    </recommendedName>
</protein>
<reference evidence="7" key="2">
    <citation type="submission" date="2023-01" db="EMBL/GenBank/DDBJ databases">
        <title>Draft genome sequence of Pseudoalteromonas tetraodonis strain NBRC 103034.</title>
        <authorList>
            <person name="Sun Q."/>
            <person name="Mori K."/>
        </authorList>
    </citation>
    <scope>NUCLEOTIDE SEQUENCE</scope>
    <source>
        <strain evidence="7">NBRC 103034</strain>
    </source>
</reference>
<dbReference type="InterPro" id="IPR008271">
    <property type="entry name" value="Ser/Thr_kinase_AS"/>
</dbReference>
<proteinExistence type="predicted"/>
<reference evidence="7" key="1">
    <citation type="journal article" date="2014" name="Int. J. Syst. Evol. Microbiol.">
        <title>Complete genome sequence of Corynebacterium casei LMG S-19264T (=DSM 44701T), isolated from a smear-ripened cheese.</title>
        <authorList>
            <consortium name="US DOE Joint Genome Institute (JGI-PGF)"/>
            <person name="Walter F."/>
            <person name="Albersmeier A."/>
            <person name="Kalinowski J."/>
            <person name="Ruckert C."/>
        </authorList>
    </citation>
    <scope>NUCLEOTIDE SEQUENCE</scope>
    <source>
        <strain evidence="7">NBRC 103034</strain>
    </source>
</reference>
<dbReference type="InterPro" id="IPR000719">
    <property type="entry name" value="Prot_kinase_dom"/>
</dbReference>
<dbReference type="GO" id="GO:0005524">
    <property type="term" value="F:ATP binding"/>
    <property type="evidence" value="ECO:0007669"/>
    <property type="project" value="UniProtKB-UniRule"/>
</dbReference>
<keyword evidence="3" id="KW-0418">Kinase</keyword>
<sequence length="1562" mass="178670">MSSSQFSQSELELQKGFIEKAKRVFEVIKSVARFKTSDSDVTANELKNTYAYLCQEYNTYIAYQQNCLQLCDFILKWLCEPEQFQQEFNSKDVKVDSFLNNVKVNGQYLKAEIYNFMALLETENVGGTKSTHNWSQQVRVLERHSSDFKLFLADKHLHAFPDLIELDRNVLLLGFLRYCINDGRTILEESFHHSVNNDDAERPDRFSKILTAKHWRESFSNNKKLFNRLILRVCGLHQIEFASLKNSRLKFFAKLDALDNDLTAFMNDFSDILGIRYYQDKLKIDSDDIVWNWFKKEKFLDLLGLFEKEKVYLQLIELEPESSDFLPLEKQALGTRLGLPFKSDEIDQEKLWMIVGEPNTAYLRVLIDLARLADNFDEFKMLVVKEFEPTFTISTKENKTTKFEEKAKELKQKALEQLLKPSMEMGEGNYNKTQLSQSFFQLFGKSKKQRSSFVNLYIKYVDQTYCLDSDRYQAKAFPGKSDLKILLNEVDEVSFSNSHFAECFSGYLAINSQMGAVVRDLHDYIERDNQSLLIKHSLDAMMESFNQPGNATKTLTEIISLIDEKVSNETFSQNENEDDFVSFKDLSGFSTEHTNFIPSDTTFVVVYRLNVLLRLMINTAISEETPSINALIEQSLQEEFECTYRACFIRQSIFEELSAKNRKKALQGYRTYRDQQIELAKIYVTVKLAISGKPDTDRALLDATKSLAKTYFKTTGKPNDVKALTKMLDKEDNVKKIFGEPFSRIQIHLEQLLYLLEENGSVLSSDFLTKESLGKLFDPGSDDIDSLKYLLFSSNVIESVWNELVTIDDDLFFAVLVSRMLDKTSPKISERNNVPHYFSGSHKNSILKQITNFDYESLLFPATDEQHEVLNTKLDTLKKLRKFNDERFEIQNINPNLSEKLGTGAFGVVYLCRDKLLQTDVAIKLIPTWGDDERIKKKLISEAAIMRQCQGEHVVTVFDLHKFNTRHFEFNNGCVESEIQRLNDDTVFGIVMEYVEGAETLETFSKSKEFGSFNLNEKLELFLQICGGVEQAHNLPSPIIHADIKPSNVLIDKRAGAAVPKLTDFGIASKTGAYLGASSGEVYSSPNILNGGKACIKDDIYSLGMLLLYILYPKIIEAVQSNVSDWEIKDKLIELLFWVVKTEQENIDDCKDGYESFILKHLVSKDLLSRLSCFSEVITTLFDYQYKLSDDSLSPIKSILSSLIGNRDISEFDCVDTEARFSSSVAPHGSVREFSFQIGICKSLGVVDTKTVATYGGRVLTLESYNAIPKCDLIKAARLSNYQRPELELFCAIAADTSKQRKRTYLGRLWDFESGSKGKVFGFESPGFVHAEMLERTYIFDMELIAAIKKIHYSEFSVEEFYNVLSKLAIRDRLEEFDPIELPVNLESFLRKCTLTNRLCSKAYSELRICFKALTEQCMSKSFMNGVKVINSLSVGSLKALRLSFEQSNNAEGMLELLVADGLHDWNGEGVEKVVNIVYGDEYGLVGWFLSHGRNMEEWELLIGAMAIAEESSTYISIITQTIEKFLVSEAYEKLAVELKELGFLVNAHKQISDNNVLARLF</sequence>
<dbReference type="Gene3D" id="1.10.510.10">
    <property type="entry name" value="Transferase(Phosphotransferase) domain 1"/>
    <property type="match status" value="1"/>
</dbReference>
<dbReference type="PROSITE" id="PS00108">
    <property type="entry name" value="PROTEIN_KINASE_ST"/>
    <property type="match status" value="1"/>
</dbReference>
<dbReference type="Pfam" id="PF00069">
    <property type="entry name" value="Pkinase"/>
    <property type="match status" value="1"/>
</dbReference>
<feature type="binding site" evidence="5">
    <location>
        <position position="924"/>
    </location>
    <ligand>
        <name>ATP</name>
        <dbReference type="ChEBI" id="CHEBI:30616"/>
    </ligand>
</feature>
<dbReference type="SUPFAM" id="SSF56112">
    <property type="entry name" value="Protein kinase-like (PK-like)"/>
    <property type="match status" value="1"/>
</dbReference>
<keyword evidence="1" id="KW-0808">Transferase</keyword>
<evidence type="ECO:0000256" key="5">
    <source>
        <dbReference type="PROSITE-ProRule" id="PRU10141"/>
    </source>
</evidence>
<dbReference type="SMART" id="SM00220">
    <property type="entry name" value="S_TKc"/>
    <property type="match status" value="1"/>
</dbReference>
<dbReference type="InterPro" id="IPR011009">
    <property type="entry name" value="Kinase-like_dom_sf"/>
</dbReference>
<dbReference type="PROSITE" id="PS50011">
    <property type="entry name" value="PROTEIN_KINASE_DOM"/>
    <property type="match status" value="1"/>
</dbReference>
<name>A0AA37S248_9GAMM</name>
<comment type="caution">
    <text evidence="7">The sequence shown here is derived from an EMBL/GenBank/DDBJ whole genome shotgun (WGS) entry which is preliminary data.</text>
</comment>
<evidence type="ECO:0000256" key="4">
    <source>
        <dbReference type="ARBA" id="ARBA00022840"/>
    </source>
</evidence>